<keyword evidence="3" id="KW-0808">Transferase</keyword>
<dbReference type="GO" id="GO:0004180">
    <property type="term" value="F:carboxypeptidase activity"/>
    <property type="evidence" value="ECO:0007669"/>
    <property type="project" value="UniProtKB-ARBA"/>
</dbReference>
<accession>A0AA96GAQ5</accession>
<comment type="pathway">
    <text evidence="1 7">Cell wall biogenesis; peptidoglycan biosynthesis.</text>
</comment>
<keyword evidence="4 7" id="KW-0133">Cell shape</keyword>
<dbReference type="CDD" id="cd16913">
    <property type="entry name" value="YkuD_like"/>
    <property type="match status" value="1"/>
</dbReference>
<dbReference type="SUPFAM" id="SSF141523">
    <property type="entry name" value="L,D-transpeptidase catalytic domain-like"/>
    <property type="match status" value="1"/>
</dbReference>
<evidence type="ECO:0000256" key="7">
    <source>
        <dbReference type="PROSITE-ProRule" id="PRU01373"/>
    </source>
</evidence>
<keyword evidence="8" id="KW-1133">Transmembrane helix</keyword>
<dbReference type="Proteomes" id="UP001302719">
    <property type="component" value="Chromosome"/>
</dbReference>
<dbReference type="GO" id="GO:0008360">
    <property type="term" value="P:regulation of cell shape"/>
    <property type="evidence" value="ECO:0007669"/>
    <property type="project" value="UniProtKB-UniRule"/>
</dbReference>
<evidence type="ECO:0000256" key="2">
    <source>
        <dbReference type="ARBA" id="ARBA00005992"/>
    </source>
</evidence>
<feature type="active site" description="Proton donor/acceptor" evidence="7">
    <location>
        <position position="329"/>
    </location>
</feature>
<dbReference type="AlphaFoldDB" id="A0AA96GAQ5"/>
<evidence type="ECO:0000256" key="8">
    <source>
        <dbReference type="SAM" id="Phobius"/>
    </source>
</evidence>
<evidence type="ECO:0000256" key="4">
    <source>
        <dbReference type="ARBA" id="ARBA00022960"/>
    </source>
</evidence>
<dbReference type="Gene3D" id="2.40.440.10">
    <property type="entry name" value="L,D-transpeptidase catalytic domain-like"/>
    <property type="match status" value="1"/>
</dbReference>
<feature type="domain" description="L,D-TPase catalytic" evidence="9">
    <location>
        <begin position="229"/>
        <end position="366"/>
    </location>
</feature>
<dbReference type="GO" id="GO:0009252">
    <property type="term" value="P:peptidoglycan biosynthetic process"/>
    <property type="evidence" value="ECO:0007669"/>
    <property type="project" value="UniProtKB-KW"/>
</dbReference>
<dbReference type="PANTHER" id="PTHR36699">
    <property type="entry name" value="LD-TRANSPEPTIDASE"/>
    <property type="match status" value="1"/>
</dbReference>
<dbReference type="GO" id="GO:0071555">
    <property type="term" value="P:cell wall organization"/>
    <property type="evidence" value="ECO:0007669"/>
    <property type="project" value="UniProtKB-UniRule"/>
</dbReference>
<keyword evidence="6 7" id="KW-0961">Cell wall biogenesis/degradation</keyword>
<dbReference type="GO" id="GO:0016740">
    <property type="term" value="F:transferase activity"/>
    <property type="evidence" value="ECO:0007669"/>
    <property type="project" value="UniProtKB-KW"/>
</dbReference>
<evidence type="ECO:0000256" key="1">
    <source>
        <dbReference type="ARBA" id="ARBA00004752"/>
    </source>
</evidence>
<keyword evidence="8" id="KW-0472">Membrane</keyword>
<organism evidence="10 11">
    <name type="scientific">Candidatus Nitrospira allomarina</name>
    <dbReference type="NCBI Taxonomy" id="3020900"/>
    <lineage>
        <taxon>Bacteria</taxon>
        <taxon>Pseudomonadati</taxon>
        <taxon>Nitrospirota</taxon>
        <taxon>Nitrospiria</taxon>
        <taxon>Nitrospirales</taxon>
        <taxon>Nitrospiraceae</taxon>
        <taxon>Nitrospira</taxon>
    </lineage>
</organism>
<name>A0AA96GAQ5_9BACT</name>
<dbReference type="InterPro" id="IPR005490">
    <property type="entry name" value="LD_TPept_cat_dom"/>
</dbReference>
<evidence type="ECO:0000259" key="9">
    <source>
        <dbReference type="PROSITE" id="PS52029"/>
    </source>
</evidence>
<dbReference type="KEGG" id="nall:PP769_18085"/>
<keyword evidence="8" id="KW-0812">Transmembrane</keyword>
<dbReference type="Pfam" id="PF03734">
    <property type="entry name" value="YkuD"/>
    <property type="match status" value="1"/>
</dbReference>
<proteinExistence type="inferred from homology"/>
<dbReference type="PANTHER" id="PTHR36699:SF1">
    <property type="entry name" value="L,D-TRANSPEPTIDASE YAFK-RELATED"/>
    <property type="match status" value="1"/>
</dbReference>
<evidence type="ECO:0000313" key="11">
    <source>
        <dbReference type="Proteomes" id="UP001302719"/>
    </source>
</evidence>
<dbReference type="RefSeq" id="WP_312642866.1">
    <property type="nucleotide sequence ID" value="NZ_CP116967.1"/>
</dbReference>
<feature type="transmembrane region" description="Helical" evidence="8">
    <location>
        <begin position="15"/>
        <end position="34"/>
    </location>
</feature>
<feature type="active site" description="Nucleophile" evidence="7">
    <location>
        <position position="342"/>
    </location>
</feature>
<dbReference type="PROSITE" id="PS52029">
    <property type="entry name" value="LD_TPASE"/>
    <property type="match status" value="1"/>
</dbReference>
<sequence length="410" mass="46274">MRGWGSGRHPAKRPAVWLAAGALIMLSFLIVAWWKADRLPEIFPPQLESLDRQAWSHGAEAYFPERYRAFHQDIIDLRTQWRREQTRWWPTTDIYTLQTTYQNLLQEGSTLLKTSTQQKFTRHQQLTTALESERRQVARLRALTGIFDVRRNLRTLSVTEGLLNQAASRLAQDSDKQAHILLRQARESLVPAEAHAISQMKRYGAVSQLATWTHWVTNTLDWSSRTGGTAIVVIKTSRHLVVYRNGKPLRRFSIDLGFSGLQDKLQEGDGATPEGQFRILQKKGPGSTKFHKALLLNYPTNAHRQRFQKAKNKGGLAAHRGIGGLIEIHGQQPDGNSTTNGCVALHNADMDAVFHLAAEGTPVTIVGALQPDNWVVKALGDITNHARQRIALSRDSLAVQHRYDHSKETF</sequence>
<gene>
    <name evidence="10" type="ORF">PP769_18085</name>
</gene>
<reference evidence="10 11" key="1">
    <citation type="submission" date="2023-01" db="EMBL/GenBank/DDBJ databases">
        <title>Cultivation and genomic characterization of new, ubiquitous marine nitrite-oxidizing bacteria from the Nitrospirales.</title>
        <authorList>
            <person name="Mueller A.J."/>
            <person name="Daebeler A."/>
            <person name="Herbold C.W."/>
            <person name="Kirkegaard R.H."/>
            <person name="Daims H."/>
        </authorList>
    </citation>
    <scope>NUCLEOTIDE SEQUENCE [LARGE SCALE GENOMIC DNA]</scope>
    <source>
        <strain evidence="10 11">VA</strain>
    </source>
</reference>
<dbReference type="InterPro" id="IPR038063">
    <property type="entry name" value="Transpep_catalytic_dom"/>
</dbReference>
<evidence type="ECO:0000256" key="6">
    <source>
        <dbReference type="ARBA" id="ARBA00023316"/>
    </source>
</evidence>
<keyword evidence="11" id="KW-1185">Reference proteome</keyword>
<protein>
    <submittedName>
        <fullName evidence="10">L,D-transpeptidase</fullName>
    </submittedName>
</protein>
<comment type="similarity">
    <text evidence="2">Belongs to the YkuD family.</text>
</comment>
<keyword evidence="5 7" id="KW-0573">Peptidoglycan synthesis</keyword>
<evidence type="ECO:0000256" key="5">
    <source>
        <dbReference type="ARBA" id="ARBA00022984"/>
    </source>
</evidence>
<evidence type="ECO:0000256" key="3">
    <source>
        <dbReference type="ARBA" id="ARBA00022679"/>
    </source>
</evidence>
<dbReference type="EMBL" id="CP116967">
    <property type="protein sequence ID" value="WNM57857.1"/>
    <property type="molecule type" value="Genomic_DNA"/>
</dbReference>
<evidence type="ECO:0000313" key="10">
    <source>
        <dbReference type="EMBL" id="WNM57857.1"/>
    </source>
</evidence>